<sequence>MSEAVWKVFCPTQREQHGAEEDVSAARHRVPRVLFVTNGDSSVTSQTTYTDGNTAFTNPEPDAAEIGENRAPMGL</sequence>
<dbReference type="EMBL" id="JASDAP010000004">
    <property type="protein sequence ID" value="KAK1903692.1"/>
    <property type="molecule type" value="Genomic_DNA"/>
</dbReference>
<dbReference type="GO" id="GO:0016787">
    <property type="term" value="F:hydrolase activity"/>
    <property type="evidence" value="ECO:0007669"/>
    <property type="project" value="UniProtKB-KW"/>
</dbReference>
<feature type="region of interest" description="Disordered" evidence="1">
    <location>
        <begin position="44"/>
        <end position="75"/>
    </location>
</feature>
<gene>
    <name evidence="2" type="ORF">KUDE01_010880</name>
</gene>
<evidence type="ECO:0000313" key="2">
    <source>
        <dbReference type="EMBL" id="KAK1903692.1"/>
    </source>
</evidence>
<accession>A0AAD9CLY4</accession>
<organism evidence="2 3">
    <name type="scientific">Dissostichus eleginoides</name>
    <name type="common">Patagonian toothfish</name>
    <name type="synonym">Dissostichus amissus</name>
    <dbReference type="NCBI Taxonomy" id="100907"/>
    <lineage>
        <taxon>Eukaryota</taxon>
        <taxon>Metazoa</taxon>
        <taxon>Chordata</taxon>
        <taxon>Craniata</taxon>
        <taxon>Vertebrata</taxon>
        <taxon>Euteleostomi</taxon>
        <taxon>Actinopterygii</taxon>
        <taxon>Neopterygii</taxon>
        <taxon>Teleostei</taxon>
        <taxon>Neoteleostei</taxon>
        <taxon>Acanthomorphata</taxon>
        <taxon>Eupercaria</taxon>
        <taxon>Perciformes</taxon>
        <taxon>Notothenioidei</taxon>
        <taxon>Nototheniidae</taxon>
        <taxon>Dissostichus</taxon>
    </lineage>
</organism>
<protein>
    <submittedName>
        <fullName evidence="2">Ubiquitin carboxyl-terminal hydrolase 22</fullName>
    </submittedName>
</protein>
<dbReference type="AlphaFoldDB" id="A0AAD9CLY4"/>
<evidence type="ECO:0000313" key="3">
    <source>
        <dbReference type="Proteomes" id="UP001228049"/>
    </source>
</evidence>
<keyword evidence="2" id="KW-0378">Hydrolase</keyword>
<proteinExistence type="predicted"/>
<feature type="compositionally biased region" description="Polar residues" evidence="1">
    <location>
        <begin position="44"/>
        <end position="57"/>
    </location>
</feature>
<evidence type="ECO:0000256" key="1">
    <source>
        <dbReference type="SAM" id="MobiDB-lite"/>
    </source>
</evidence>
<name>A0AAD9CLY4_DISEL</name>
<keyword evidence="3" id="KW-1185">Reference proteome</keyword>
<dbReference type="Proteomes" id="UP001228049">
    <property type="component" value="Unassembled WGS sequence"/>
</dbReference>
<comment type="caution">
    <text evidence="2">The sequence shown here is derived from an EMBL/GenBank/DDBJ whole genome shotgun (WGS) entry which is preliminary data.</text>
</comment>
<reference evidence="2" key="1">
    <citation type="submission" date="2023-04" db="EMBL/GenBank/DDBJ databases">
        <title>Chromosome-level genome of Chaenocephalus aceratus.</title>
        <authorList>
            <person name="Park H."/>
        </authorList>
    </citation>
    <scope>NUCLEOTIDE SEQUENCE</scope>
    <source>
        <strain evidence="2">DE</strain>
        <tissue evidence="2">Muscle</tissue>
    </source>
</reference>